<name>A0A6P5FBB9_ANACO</name>
<evidence type="ECO:0000256" key="3">
    <source>
        <dbReference type="ARBA" id="ARBA00022833"/>
    </source>
</evidence>
<evidence type="ECO:0000256" key="2">
    <source>
        <dbReference type="ARBA" id="ARBA00022771"/>
    </source>
</evidence>
<dbReference type="SUPFAM" id="SSF48452">
    <property type="entry name" value="TPR-like"/>
    <property type="match status" value="1"/>
</dbReference>
<dbReference type="InterPro" id="IPR001214">
    <property type="entry name" value="SET_dom"/>
</dbReference>
<dbReference type="Gene3D" id="6.10.140.2220">
    <property type="match status" value="1"/>
</dbReference>
<dbReference type="InterPro" id="IPR046341">
    <property type="entry name" value="SET_dom_sf"/>
</dbReference>
<keyword evidence="2 4" id="KW-0863">Zinc-finger</keyword>
<evidence type="ECO:0000313" key="7">
    <source>
        <dbReference type="Proteomes" id="UP000515123"/>
    </source>
</evidence>
<dbReference type="InterPro" id="IPR002893">
    <property type="entry name" value="Znf_MYND"/>
</dbReference>
<reference evidence="8" key="2">
    <citation type="submission" date="2025-08" db="UniProtKB">
        <authorList>
            <consortium name="RefSeq"/>
        </authorList>
    </citation>
    <scope>IDENTIFICATION</scope>
    <source>
        <tissue evidence="8">Leaf</tissue>
    </source>
</reference>
<keyword evidence="3" id="KW-0862">Zinc</keyword>
<dbReference type="PANTHER" id="PTHR12197">
    <property type="entry name" value="HISTONE-LYSINE N-METHYLTRANSFERASE SMYD"/>
    <property type="match status" value="1"/>
</dbReference>
<protein>
    <submittedName>
        <fullName evidence="8">Histone-lysine N-methyltransferase ASHR1</fullName>
    </submittedName>
</protein>
<dbReference type="Pfam" id="PF00856">
    <property type="entry name" value="SET"/>
    <property type="match status" value="1"/>
</dbReference>
<dbReference type="Gene3D" id="2.170.270.10">
    <property type="entry name" value="SET domain"/>
    <property type="match status" value="1"/>
</dbReference>
<evidence type="ECO:0000259" key="6">
    <source>
        <dbReference type="PROSITE" id="PS50865"/>
    </source>
</evidence>
<keyword evidence="7" id="KW-1185">Reference proteome</keyword>
<keyword evidence="1" id="KW-0479">Metal-binding</keyword>
<organism evidence="7 8">
    <name type="scientific">Ananas comosus</name>
    <name type="common">Pineapple</name>
    <name type="synonym">Ananas ananas</name>
    <dbReference type="NCBI Taxonomy" id="4615"/>
    <lineage>
        <taxon>Eukaryota</taxon>
        <taxon>Viridiplantae</taxon>
        <taxon>Streptophyta</taxon>
        <taxon>Embryophyta</taxon>
        <taxon>Tracheophyta</taxon>
        <taxon>Spermatophyta</taxon>
        <taxon>Magnoliopsida</taxon>
        <taxon>Liliopsida</taxon>
        <taxon>Poales</taxon>
        <taxon>Bromeliaceae</taxon>
        <taxon>Bromelioideae</taxon>
        <taxon>Ananas</taxon>
    </lineage>
</organism>
<feature type="domain" description="SET" evidence="5">
    <location>
        <begin position="14"/>
        <end position="251"/>
    </location>
</feature>
<dbReference type="PANTHER" id="PTHR12197:SF251">
    <property type="entry name" value="EG:BACR7C10.4 PROTEIN"/>
    <property type="match status" value="1"/>
</dbReference>
<feature type="domain" description="MYND-type" evidence="6">
    <location>
        <begin position="59"/>
        <end position="96"/>
    </location>
</feature>
<dbReference type="Proteomes" id="UP000515123">
    <property type="component" value="Linkage group 1"/>
</dbReference>
<evidence type="ECO:0000256" key="4">
    <source>
        <dbReference type="PROSITE-ProRule" id="PRU00134"/>
    </source>
</evidence>
<dbReference type="SUPFAM" id="SSF82199">
    <property type="entry name" value="SET domain"/>
    <property type="match status" value="1"/>
</dbReference>
<dbReference type="PROSITE" id="PS50865">
    <property type="entry name" value="ZF_MYND_2"/>
    <property type="match status" value="1"/>
</dbReference>
<evidence type="ECO:0000259" key="5">
    <source>
        <dbReference type="PROSITE" id="PS50280"/>
    </source>
</evidence>
<evidence type="ECO:0000256" key="1">
    <source>
        <dbReference type="ARBA" id="ARBA00022723"/>
    </source>
</evidence>
<gene>
    <name evidence="8" type="primary">LOC109713518</name>
</gene>
<dbReference type="InterPro" id="IPR050869">
    <property type="entry name" value="H3K4_H4K5_MeTrfase"/>
</dbReference>
<sequence>MRWTEDLQRALSARGLTVASIPGKGRGLVATRDFYPGEVIICQEPYASAPNKVSAGSSCDGCFASSNIRKCSACRIAWYCGNACQRAEWKLHQLECQVLAALSEDRKKMLTPAIRLMVRLVLRKKLQNEKVIPTSETDNYDLVNALESHISGLDEKQLVLYAQMANLVKLVLPSLEIDLKEITHNFSKLACNAHTICDDELRPLGTGLYPVISIINHSCVPNSVLVFEGRVAYVRALEPINKDTEVLISYIETAATTKKRQNDLNQYFFTCRCPRCTKNPNEELQDDAILEGYRCKDPKCYGFLLLDSEEKVLTCQQCGLARDEEEAKKMSSEIARLLDKASTVFSAGNYSEACTMYKTVEQLQIKFCHPFSLDLLRTRETLLKVSMELKDWAGALTYCKLTIPVYQSMYPRIHPMVGLQYYTCGKLEWLLERTEDALKMFTIAADILRVTHGTRTPFMRELLSKLEEARAEASVKLSGSDREQGQELFYPD</sequence>
<dbReference type="Pfam" id="PF01753">
    <property type="entry name" value="zf-MYND"/>
    <property type="match status" value="1"/>
</dbReference>
<dbReference type="PROSITE" id="PS01360">
    <property type="entry name" value="ZF_MYND_1"/>
    <property type="match status" value="1"/>
</dbReference>
<dbReference type="GO" id="GO:0008270">
    <property type="term" value="F:zinc ion binding"/>
    <property type="evidence" value="ECO:0007669"/>
    <property type="project" value="UniProtKB-KW"/>
</dbReference>
<dbReference type="RefSeq" id="XP_020093239.1">
    <property type="nucleotide sequence ID" value="XM_020237650.1"/>
</dbReference>
<dbReference type="GO" id="GO:0005634">
    <property type="term" value="C:nucleus"/>
    <property type="evidence" value="ECO:0007669"/>
    <property type="project" value="TreeGrafter"/>
</dbReference>
<reference evidence="7" key="1">
    <citation type="journal article" date="2015" name="Nat. Genet.">
        <title>The pineapple genome and the evolution of CAM photosynthesis.</title>
        <authorList>
            <person name="Ming R."/>
            <person name="VanBuren R."/>
            <person name="Wai C.M."/>
            <person name="Tang H."/>
            <person name="Schatz M.C."/>
            <person name="Bowers J.E."/>
            <person name="Lyons E."/>
            <person name="Wang M.L."/>
            <person name="Chen J."/>
            <person name="Biggers E."/>
            <person name="Zhang J."/>
            <person name="Huang L."/>
            <person name="Zhang L."/>
            <person name="Miao W."/>
            <person name="Zhang J."/>
            <person name="Ye Z."/>
            <person name="Miao C."/>
            <person name="Lin Z."/>
            <person name="Wang H."/>
            <person name="Zhou H."/>
            <person name="Yim W.C."/>
            <person name="Priest H.D."/>
            <person name="Zheng C."/>
            <person name="Woodhouse M."/>
            <person name="Edger P.P."/>
            <person name="Guyot R."/>
            <person name="Guo H.B."/>
            <person name="Guo H."/>
            <person name="Zheng G."/>
            <person name="Singh R."/>
            <person name="Sharma A."/>
            <person name="Min X."/>
            <person name="Zheng Y."/>
            <person name="Lee H."/>
            <person name="Gurtowski J."/>
            <person name="Sedlazeck F.J."/>
            <person name="Harkess A."/>
            <person name="McKain M.R."/>
            <person name="Liao Z."/>
            <person name="Fang J."/>
            <person name="Liu J."/>
            <person name="Zhang X."/>
            <person name="Zhang Q."/>
            <person name="Hu W."/>
            <person name="Qin Y."/>
            <person name="Wang K."/>
            <person name="Chen L.Y."/>
            <person name="Shirley N."/>
            <person name="Lin Y.R."/>
            <person name="Liu L.Y."/>
            <person name="Hernandez A.G."/>
            <person name="Wright C.L."/>
            <person name="Bulone V."/>
            <person name="Tuskan G.A."/>
            <person name="Heath K."/>
            <person name="Zee F."/>
            <person name="Moore P.H."/>
            <person name="Sunkar R."/>
            <person name="Leebens-Mack J.H."/>
            <person name="Mockler T."/>
            <person name="Bennetzen J.L."/>
            <person name="Freeling M."/>
            <person name="Sankoff D."/>
            <person name="Paterson A.H."/>
            <person name="Zhu X."/>
            <person name="Yang X."/>
            <person name="Smith J.A."/>
            <person name="Cushman J.C."/>
            <person name="Paull R.E."/>
            <person name="Yu Q."/>
        </authorList>
    </citation>
    <scope>NUCLEOTIDE SEQUENCE [LARGE SCALE GENOMIC DNA]</scope>
    <source>
        <strain evidence="7">cv. F153</strain>
    </source>
</reference>
<dbReference type="GeneID" id="109713518"/>
<dbReference type="AlphaFoldDB" id="A0A6P5FBB9"/>
<dbReference type="SMART" id="SM00317">
    <property type="entry name" value="SET"/>
    <property type="match status" value="1"/>
</dbReference>
<dbReference type="Gene3D" id="1.25.40.10">
    <property type="entry name" value="Tetratricopeptide repeat domain"/>
    <property type="match status" value="1"/>
</dbReference>
<dbReference type="PROSITE" id="PS50280">
    <property type="entry name" value="SET"/>
    <property type="match status" value="1"/>
</dbReference>
<dbReference type="InterPro" id="IPR011990">
    <property type="entry name" value="TPR-like_helical_dom_sf"/>
</dbReference>
<dbReference type="Gene3D" id="1.10.220.160">
    <property type="match status" value="1"/>
</dbReference>
<accession>A0A6P5FBB9</accession>
<dbReference type="OrthoDB" id="265717at2759"/>
<evidence type="ECO:0000313" key="8">
    <source>
        <dbReference type="RefSeq" id="XP_020093239.1"/>
    </source>
</evidence>
<proteinExistence type="predicted"/>